<proteinExistence type="predicted"/>
<feature type="region of interest" description="Disordered" evidence="6">
    <location>
        <begin position="43"/>
        <end position="66"/>
    </location>
</feature>
<gene>
    <name evidence="8" type="ORF">GCM10008023_14260</name>
</gene>
<evidence type="ECO:0000256" key="1">
    <source>
        <dbReference type="ARBA" id="ARBA00022670"/>
    </source>
</evidence>
<evidence type="ECO:0000256" key="6">
    <source>
        <dbReference type="SAM" id="MobiDB-lite"/>
    </source>
</evidence>
<keyword evidence="5" id="KW-0482">Metalloprotease</keyword>
<dbReference type="PANTHER" id="PTHR34858">
    <property type="entry name" value="CYSO-CYSTEINE PEPTIDASE"/>
    <property type="match status" value="1"/>
</dbReference>
<reference evidence="9" key="1">
    <citation type="journal article" date="2019" name="Int. J. Syst. Evol. Microbiol.">
        <title>The Global Catalogue of Microorganisms (GCM) 10K type strain sequencing project: providing services to taxonomists for standard genome sequencing and annotation.</title>
        <authorList>
            <consortium name="The Broad Institute Genomics Platform"/>
            <consortium name="The Broad Institute Genome Sequencing Center for Infectious Disease"/>
            <person name="Wu L."/>
            <person name="Ma J."/>
        </authorList>
    </citation>
    <scope>NUCLEOTIDE SEQUENCE [LARGE SCALE GENOMIC DNA]</scope>
    <source>
        <strain evidence="9">CGMCC 1.8957</strain>
    </source>
</reference>
<keyword evidence="9" id="KW-1185">Reference proteome</keyword>
<dbReference type="InterPro" id="IPR051929">
    <property type="entry name" value="VirAsm_ModProt"/>
</dbReference>
<dbReference type="EMBL" id="BNAQ01000002">
    <property type="protein sequence ID" value="GHH13606.1"/>
    <property type="molecule type" value="Genomic_DNA"/>
</dbReference>
<evidence type="ECO:0000256" key="2">
    <source>
        <dbReference type="ARBA" id="ARBA00022723"/>
    </source>
</evidence>
<keyword evidence="2" id="KW-0479">Metal-binding</keyword>
<dbReference type="SUPFAM" id="SSF102712">
    <property type="entry name" value="JAB1/MPN domain"/>
    <property type="match status" value="1"/>
</dbReference>
<keyword evidence="3" id="KW-0378">Hydrolase</keyword>
<dbReference type="Pfam" id="PF14464">
    <property type="entry name" value="Prok-JAB"/>
    <property type="match status" value="1"/>
</dbReference>
<keyword evidence="1" id="KW-0645">Protease</keyword>
<evidence type="ECO:0000259" key="7">
    <source>
        <dbReference type="Pfam" id="PF14464"/>
    </source>
</evidence>
<dbReference type="Gene3D" id="3.40.140.10">
    <property type="entry name" value="Cytidine Deaminase, domain 2"/>
    <property type="match status" value="1"/>
</dbReference>
<evidence type="ECO:0000256" key="5">
    <source>
        <dbReference type="ARBA" id="ARBA00023049"/>
    </source>
</evidence>
<feature type="region of interest" description="Disordered" evidence="6">
    <location>
        <begin position="1"/>
        <end position="21"/>
    </location>
</feature>
<dbReference type="PANTHER" id="PTHR34858:SF1">
    <property type="entry name" value="CYSO-CYSTEINE PEPTIDASE"/>
    <property type="match status" value="1"/>
</dbReference>
<accession>A0ABQ3LEN6</accession>
<evidence type="ECO:0000256" key="4">
    <source>
        <dbReference type="ARBA" id="ARBA00022833"/>
    </source>
</evidence>
<sequence length="113" mass="11815">MFGTAETIDSARPCPNVAPDPRRHFEIDPAALFAAHRAARQGGPAVVGHYHSHPSGTPTPSARDAEGAMGDGALWLIVTASDARLWRTPSAGAFVPVDYVAVDKADRASAQAL</sequence>
<organism evidence="8 9">
    <name type="scientific">Sphingomonas glacialis</name>
    <dbReference type="NCBI Taxonomy" id="658225"/>
    <lineage>
        <taxon>Bacteria</taxon>
        <taxon>Pseudomonadati</taxon>
        <taxon>Pseudomonadota</taxon>
        <taxon>Alphaproteobacteria</taxon>
        <taxon>Sphingomonadales</taxon>
        <taxon>Sphingomonadaceae</taxon>
        <taxon>Sphingomonas</taxon>
    </lineage>
</organism>
<feature type="domain" description="JAB" evidence="7">
    <location>
        <begin position="7"/>
        <end position="87"/>
    </location>
</feature>
<keyword evidence="4" id="KW-0862">Zinc</keyword>
<protein>
    <recommendedName>
        <fullName evidence="7">JAB domain-containing protein</fullName>
    </recommendedName>
</protein>
<dbReference type="Proteomes" id="UP000652430">
    <property type="component" value="Unassembled WGS sequence"/>
</dbReference>
<evidence type="ECO:0000256" key="3">
    <source>
        <dbReference type="ARBA" id="ARBA00022801"/>
    </source>
</evidence>
<comment type="caution">
    <text evidence="8">The sequence shown here is derived from an EMBL/GenBank/DDBJ whole genome shotgun (WGS) entry which is preliminary data.</text>
</comment>
<evidence type="ECO:0000313" key="8">
    <source>
        <dbReference type="EMBL" id="GHH13606.1"/>
    </source>
</evidence>
<evidence type="ECO:0000313" key="9">
    <source>
        <dbReference type="Proteomes" id="UP000652430"/>
    </source>
</evidence>
<name>A0ABQ3LEN6_9SPHN</name>
<dbReference type="InterPro" id="IPR028090">
    <property type="entry name" value="JAB_dom_prok"/>
</dbReference>